<proteinExistence type="predicted"/>
<reference evidence="2" key="1">
    <citation type="journal article" date="2014" name="Front. Microbiol.">
        <title>High frequency of phylogenetically diverse reductive dehalogenase-homologous genes in deep subseafloor sedimentary metagenomes.</title>
        <authorList>
            <person name="Kawai M."/>
            <person name="Futagami T."/>
            <person name="Toyoda A."/>
            <person name="Takaki Y."/>
            <person name="Nishi S."/>
            <person name="Hori S."/>
            <person name="Arai W."/>
            <person name="Tsubouchi T."/>
            <person name="Morono Y."/>
            <person name="Uchiyama I."/>
            <person name="Ito T."/>
            <person name="Fujiyama A."/>
            <person name="Inagaki F."/>
            <person name="Takami H."/>
        </authorList>
    </citation>
    <scope>NUCLEOTIDE SEQUENCE</scope>
    <source>
        <strain evidence="2">Expedition CK06-06</strain>
    </source>
</reference>
<evidence type="ECO:0000259" key="1">
    <source>
        <dbReference type="PROSITE" id="PS50943"/>
    </source>
</evidence>
<sequence>RKLKNSLADGYTLKTSVQFKKEIGSLLLPRHVRKLPDFQDYISSKTYRPRKKHEDYLSELQNKNKDLRFRSFNQDKILSKESKSFFDFSLLPQLGVLHFQVLLKDLRTHLSWTQRQLADYLSIPKKMLSSYENSSDITIQLLEKLLSLFPEHYPKSLMLFLKNYNCF</sequence>
<dbReference type="SUPFAM" id="SSF47413">
    <property type="entry name" value="lambda repressor-like DNA-binding domains"/>
    <property type="match status" value="1"/>
</dbReference>
<accession>X1RVE7</accession>
<evidence type="ECO:0000313" key="2">
    <source>
        <dbReference type="EMBL" id="GAI84742.1"/>
    </source>
</evidence>
<dbReference type="AlphaFoldDB" id="X1RVE7"/>
<comment type="caution">
    <text evidence="2">The sequence shown here is derived from an EMBL/GenBank/DDBJ whole genome shotgun (WGS) entry which is preliminary data.</text>
</comment>
<dbReference type="GO" id="GO:0003677">
    <property type="term" value="F:DNA binding"/>
    <property type="evidence" value="ECO:0007669"/>
    <property type="project" value="InterPro"/>
</dbReference>
<dbReference type="InterPro" id="IPR001387">
    <property type="entry name" value="Cro/C1-type_HTH"/>
</dbReference>
<dbReference type="Pfam" id="PF01381">
    <property type="entry name" value="HTH_3"/>
    <property type="match status" value="1"/>
</dbReference>
<dbReference type="SMART" id="SM00530">
    <property type="entry name" value="HTH_XRE"/>
    <property type="match status" value="1"/>
</dbReference>
<dbReference type="CDD" id="cd00093">
    <property type="entry name" value="HTH_XRE"/>
    <property type="match status" value="1"/>
</dbReference>
<dbReference type="PROSITE" id="PS50943">
    <property type="entry name" value="HTH_CROC1"/>
    <property type="match status" value="1"/>
</dbReference>
<dbReference type="InterPro" id="IPR010982">
    <property type="entry name" value="Lambda_DNA-bd_dom_sf"/>
</dbReference>
<name>X1RVE7_9ZZZZ</name>
<feature type="non-terminal residue" evidence="2">
    <location>
        <position position="1"/>
    </location>
</feature>
<organism evidence="2">
    <name type="scientific">marine sediment metagenome</name>
    <dbReference type="NCBI Taxonomy" id="412755"/>
    <lineage>
        <taxon>unclassified sequences</taxon>
        <taxon>metagenomes</taxon>
        <taxon>ecological metagenomes</taxon>
    </lineage>
</organism>
<gene>
    <name evidence="2" type="ORF">S12H4_23511</name>
</gene>
<feature type="domain" description="HTH cro/C1-type" evidence="1">
    <location>
        <begin position="103"/>
        <end position="156"/>
    </location>
</feature>
<protein>
    <recommendedName>
        <fullName evidence="1">HTH cro/C1-type domain-containing protein</fullName>
    </recommendedName>
</protein>
<dbReference type="Gene3D" id="1.10.260.40">
    <property type="entry name" value="lambda repressor-like DNA-binding domains"/>
    <property type="match status" value="1"/>
</dbReference>
<dbReference type="EMBL" id="BARW01012509">
    <property type="protein sequence ID" value="GAI84742.1"/>
    <property type="molecule type" value="Genomic_DNA"/>
</dbReference>